<dbReference type="OrthoDB" id="7657434at2"/>
<proteinExistence type="predicted"/>
<name>A0A0M6XXL2_9RHOB</name>
<dbReference type="Gene3D" id="3.30.300.180">
    <property type="match status" value="1"/>
</dbReference>
<protein>
    <recommendedName>
        <fullName evidence="3">DnaA N-terminal domain-containing protein</fullName>
    </recommendedName>
</protein>
<dbReference type="Proteomes" id="UP000048908">
    <property type="component" value="Unassembled WGS sequence"/>
</dbReference>
<sequence>MAGASSPAGTAQGRGPAFKYDLLTALGAHACRSDKHAQRLVLRLMTLVTARYDWRHDRLSTGQREIAALWAVDERTVKREMAKLRERGWLVLRHPAARGRVACYGLGVPAILADTCGAWGAVGPDFEARLAGPVPEGQGANVIPFPEGSGPGGEAGMTGPWGEVAARFRAADAAAHAAWIAPLRFEGVADGVLRLRAPSAFHASFVRTHLAGTLADLARGVASSVEVLA</sequence>
<dbReference type="AlphaFoldDB" id="A0A0M6XXL2"/>
<keyword evidence="2" id="KW-1185">Reference proteome</keyword>
<gene>
    <name evidence="1" type="ORF">JAN5088_03440</name>
</gene>
<evidence type="ECO:0000313" key="1">
    <source>
        <dbReference type="EMBL" id="CTQ34644.1"/>
    </source>
</evidence>
<dbReference type="STRING" id="282197.SAMN04488517_10950"/>
<reference evidence="1 2" key="1">
    <citation type="submission" date="2015-07" db="EMBL/GenBank/DDBJ databases">
        <authorList>
            <person name="Noorani M."/>
        </authorList>
    </citation>
    <scope>NUCLEOTIDE SEQUENCE [LARGE SCALE GENOMIC DNA]</scope>
    <source>
        <strain evidence="1 2">CECT 5088</strain>
    </source>
</reference>
<evidence type="ECO:0000313" key="2">
    <source>
        <dbReference type="Proteomes" id="UP000048908"/>
    </source>
</evidence>
<accession>A0A0M6XXL2</accession>
<organism evidence="1 2">
    <name type="scientific">Jannaschia rubra</name>
    <dbReference type="NCBI Taxonomy" id="282197"/>
    <lineage>
        <taxon>Bacteria</taxon>
        <taxon>Pseudomonadati</taxon>
        <taxon>Pseudomonadota</taxon>
        <taxon>Alphaproteobacteria</taxon>
        <taxon>Rhodobacterales</taxon>
        <taxon>Roseobacteraceae</taxon>
        <taxon>Jannaschia</taxon>
    </lineage>
</organism>
<dbReference type="RefSeq" id="WP_055684014.1">
    <property type="nucleotide sequence ID" value="NZ_CXPG01000024.1"/>
</dbReference>
<dbReference type="InterPro" id="IPR036390">
    <property type="entry name" value="WH_DNA-bd_sf"/>
</dbReference>
<evidence type="ECO:0008006" key="3">
    <source>
        <dbReference type="Google" id="ProtNLM"/>
    </source>
</evidence>
<dbReference type="EMBL" id="CXPG01000024">
    <property type="protein sequence ID" value="CTQ34644.1"/>
    <property type="molecule type" value="Genomic_DNA"/>
</dbReference>
<dbReference type="InterPro" id="IPR038454">
    <property type="entry name" value="DnaA_N_sf"/>
</dbReference>
<dbReference type="SUPFAM" id="SSF46785">
    <property type="entry name" value="Winged helix' DNA-binding domain"/>
    <property type="match status" value="1"/>
</dbReference>